<feature type="compositionally biased region" description="Low complexity" evidence="1">
    <location>
        <begin position="57"/>
        <end position="74"/>
    </location>
</feature>
<dbReference type="OMA" id="LMIARYN"/>
<feature type="compositionally biased region" description="Basic and acidic residues" evidence="1">
    <location>
        <begin position="77"/>
        <end position="88"/>
    </location>
</feature>
<name>F9WF20_TRYCI</name>
<dbReference type="Proteomes" id="UP000000702">
    <property type="component" value="Unassembled WGS sequence"/>
</dbReference>
<comment type="caution">
    <text evidence="2">The sequence shown here is derived from an EMBL/GenBank/DDBJ whole genome shotgun (WGS) entry which is preliminary data.</text>
</comment>
<sequence length="270" mass="29820">MCLNAHPDCSFSFSLRLRCRTLCYLSKRKERQIHQVHTQRGSDPGKLMKGLEDWLASSSSSSSPNPKVSSTKTSAVNEKDVDRKITQSNVRERKDELRNRMRTLLGESAVTSVVTEESMRTIGDSVPPAPSLVRCSSDGGDLASTGSKVIMRADGDLGGASPQQKPKEIQYRSVEVMVVDRGTQTTTTVGCQTETDIPSMFMESGSPFRGACCHCCSCCHTDGRRGLLPRRPQYDENLPSRFNQELETIQKSIDMLIARYNLPPPPLAGF</sequence>
<evidence type="ECO:0000256" key="1">
    <source>
        <dbReference type="SAM" id="MobiDB-lite"/>
    </source>
</evidence>
<reference evidence="2 3" key="2">
    <citation type="journal article" date="2012" name="Proc. Natl. Acad. Sci. U.S.A.">
        <title>Antigenic diversity is generated by distinct evolutionary mechanisms in African trypanosome species.</title>
        <authorList>
            <person name="Jackson A.P."/>
            <person name="Berry A."/>
            <person name="Aslett M."/>
            <person name="Allison H.C."/>
            <person name="Burton P."/>
            <person name="Vavrova-Anderson J."/>
            <person name="Brown R."/>
            <person name="Browne H."/>
            <person name="Corton N."/>
            <person name="Hauser H."/>
            <person name="Gamble J."/>
            <person name="Gilderthorp R."/>
            <person name="Marcello L."/>
            <person name="McQuillan J."/>
            <person name="Otto T.D."/>
            <person name="Quail M.A."/>
            <person name="Sanders M.J."/>
            <person name="van Tonder A."/>
            <person name="Ginger M.L."/>
            <person name="Field M.C."/>
            <person name="Barry J.D."/>
            <person name="Hertz-Fowler C."/>
            <person name="Berriman M."/>
        </authorList>
    </citation>
    <scope>NUCLEOTIDE SEQUENCE [LARGE SCALE GENOMIC DNA]</scope>
    <source>
        <strain evidence="2 3">IL3000</strain>
    </source>
</reference>
<feature type="region of interest" description="Disordered" evidence="1">
    <location>
        <begin position="54"/>
        <end position="88"/>
    </location>
</feature>
<evidence type="ECO:0000313" key="2">
    <source>
        <dbReference type="EMBL" id="CCD15886.1"/>
    </source>
</evidence>
<proteinExistence type="predicted"/>
<dbReference type="VEuPathDB" id="TriTrypDB:TcIL3000_0_08800"/>
<organism evidence="2 3">
    <name type="scientific">Trypanosoma congolense (strain IL3000)</name>
    <dbReference type="NCBI Taxonomy" id="1068625"/>
    <lineage>
        <taxon>Eukaryota</taxon>
        <taxon>Discoba</taxon>
        <taxon>Euglenozoa</taxon>
        <taxon>Kinetoplastea</taxon>
        <taxon>Metakinetoplastina</taxon>
        <taxon>Trypanosomatida</taxon>
        <taxon>Trypanosomatidae</taxon>
        <taxon>Trypanosoma</taxon>
        <taxon>Nannomonas</taxon>
    </lineage>
</organism>
<accession>F9WF20</accession>
<dbReference type="EMBL" id="CAEQ01002090">
    <property type="protein sequence ID" value="CCD15886.1"/>
    <property type="molecule type" value="Genomic_DNA"/>
</dbReference>
<protein>
    <submittedName>
        <fullName evidence="2">WGS project CAEQ00000000 data, annotated contig 338</fullName>
    </submittedName>
</protein>
<dbReference type="AlphaFoldDB" id="F9WF20"/>
<keyword evidence="3" id="KW-1185">Reference proteome</keyword>
<evidence type="ECO:0000313" key="3">
    <source>
        <dbReference type="Proteomes" id="UP000000702"/>
    </source>
</evidence>
<reference evidence="3" key="1">
    <citation type="submission" date="2011-07" db="EMBL/GenBank/DDBJ databases">
        <title>Divergent evolution of antigenic variation in African trypanosomes.</title>
        <authorList>
            <person name="Jackson A.P."/>
            <person name="Berry A."/>
            <person name="Allison H.C."/>
            <person name="Burton P."/>
            <person name="Anderson J."/>
            <person name="Aslett M."/>
            <person name="Brown R."/>
            <person name="Corton N."/>
            <person name="Harris D."/>
            <person name="Hauser H."/>
            <person name="Gamble J."/>
            <person name="Gilderthorp R."/>
            <person name="McQuillan J."/>
            <person name="Quail M.A."/>
            <person name="Sanders M."/>
            <person name="Van Tonder A."/>
            <person name="Ginger M.L."/>
            <person name="Donelson J.E."/>
            <person name="Field M.C."/>
            <person name="Barry J.D."/>
            <person name="Berriman M."/>
            <person name="Hertz-Fowler C."/>
        </authorList>
    </citation>
    <scope>NUCLEOTIDE SEQUENCE [LARGE SCALE GENOMIC DNA]</scope>
    <source>
        <strain evidence="3">IL3000</strain>
    </source>
</reference>
<gene>
    <name evidence="2" type="ORF">TCIL3000_0_08800</name>
</gene>